<keyword evidence="2" id="KW-0812">Transmembrane</keyword>
<protein>
    <submittedName>
        <fullName evidence="3">Uncharacterized protein</fullName>
    </submittedName>
</protein>
<dbReference type="AlphaFoldDB" id="A0A8B6DP04"/>
<organism evidence="3 4">
    <name type="scientific">Mytilus galloprovincialis</name>
    <name type="common">Mediterranean mussel</name>
    <dbReference type="NCBI Taxonomy" id="29158"/>
    <lineage>
        <taxon>Eukaryota</taxon>
        <taxon>Metazoa</taxon>
        <taxon>Spiralia</taxon>
        <taxon>Lophotrochozoa</taxon>
        <taxon>Mollusca</taxon>
        <taxon>Bivalvia</taxon>
        <taxon>Autobranchia</taxon>
        <taxon>Pteriomorphia</taxon>
        <taxon>Mytilida</taxon>
        <taxon>Mytiloidea</taxon>
        <taxon>Mytilidae</taxon>
        <taxon>Mytilinae</taxon>
        <taxon>Mytilus</taxon>
    </lineage>
</organism>
<gene>
    <name evidence="3" type="ORF">MGAL_10B013986</name>
</gene>
<dbReference type="InterPro" id="IPR006461">
    <property type="entry name" value="PLAC_motif_containing"/>
</dbReference>
<dbReference type="Proteomes" id="UP000596742">
    <property type="component" value="Unassembled WGS sequence"/>
</dbReference>
<evidence type="ECO:0000256" key="1">
    <source>
        <dbReference type="ARBA" id="ARBA00009024"/>
    </source>
</evidence>
<name>A0A8B6DP04_MYTGA</name>
<dbReference type="NCBIfam" id="TIGR01571">
    <property type="entry name" value="A_thal_Cys_rich"/>
    <property type="match status" value="1"/>
</dbReference>
<keyword evidence="2" id="KW-1133">Transmembrane helix</keyword>
<reference evidence="3" key="1">
    <citation type="submission" date="2018-11" db="EMBL/GenBank/DDBJ databases">
        <authorList>
            <person name="Alioto T."/>
            <person name="Alioto T."/>
        </authorList>
    </citation>
    <scope>NUCLEOTIDE SEQUENCE</scope>
</reference>
<proteinExistence type="inferred from homology"/>
<keyword evidence="4" id="KW-1185">Reference proteome</keyword>
<dbReference type="EMBL" id="UYJE01003879">
    <property type="protein sequence ID" value="VDI23075.1"/>
    <property type="molecule type" value="Genomic_DNA"/>
</dbReference>
<evidence type="ECO:0000313" key="4">
    <source>
        <dbReference type="Proteomes" id="UP000596742"/>
    </source>
</evidence>
<comment type="caution">
    <text evidence="3">The sequence shown here is derived from an EMBL/GenBank/DDBJ whole genome shotgun (WGS) entry which is preliminary data.</text>
</comment>
<evidence type="ECO:0000256" key="2">
    <source>
        <dbReference type="SAM" id="Phobius"/>
    </source>
</evidence>
<comment type="similarity">
    <text evidence="1">Belongs to the cornifelin family.</text>
</comment>
<accession>A0A8B6DP04</accession>
<sequence length="108" mass="12091">MGEWQNGLFGCFNDCKTCIFAYFVPCFVFGKNAEKVGESCIMCALATFVPILNIYAVTKIRGKIREQKGIEGSCCNDLLIWWFCGLCALVQEAQEVGWNQDGQAMARE</sequence>
<evidence type="ECO:0000313" key="3">
    <source>
        <dbReference type="EMBL" id="VDI23075.1"/>
    </source>
</evidence>
<feature type="transmembrane region" description="Helical" evidence="2">
    <location>
        <begin position="36"/>
        <end position="58"/>
    </location>
</feature>
<keyword evidence="2" id="KW-0472">Membrane</keyword>
<dbReference type="OrthoDB" id="1045822at2759"/>
<dbReference type="PANTHER" id="PTHR15907">
    <property type="entry name" value="DUF614 FAMILY PROTEIN-RELATED"/>
    <property type="match status" value="1"/>
</dbReference>
<dbReference type="Pfam" id="PF04749">
    <property type="entry name" value="PLAC8"/>
    <property type="match status" value="1"/>
</dbReference>